<organism evidence="1 2">
    <name type="scientific">Trichinella britovi</name>
    <name type="common">Parasitic roundworm</name>
    <dbReference type="NCBI Taxonomy" id="45882"/>
    <lineage>
        <taxon>Eukaryota</taxon>
        <taxon>Metazoa</taxon>
        <taxon>Ecdysozoa</taxon>
        <taxon>Nematoda</taxon>
        <taxon>Enoplea</taxon>
        <taxon>Dorylaimia</taxon>
        <taxon>Trichinellida</taxon>
        <taxon>Trichinellidae</taxon>
        <taxon>Trichinella</taxon>
    </lineage>
</organism>
<keyword evidence="2" id="KW-1185">Reference proteome</keyword>
<evidence type="ECO:0000313" key="2">
    <source>
        <dbReference type="Proteomes" id="UP000054653"/>
    </source>
</evidence>
<gene>
    <name evidence="1" type="ORF">T03_14492</name>
</gene>
<proteinExistence type="predicted"/>
<dbReference type="Proteomes" id="UP000054653">
    <property type="component" value="Unassembled WGS sequence"/>
</dbReference>
<dbReference type="AlphaFoldDB" id="A0A0V1C3Q0"/>
<accession>A0A0V1C3Q0</accession>
<comment type="caution">
    <text evidence="1">The sequence shown here is derived from an EMBL/GenBank/DDBJ whole genome shotgun (WGS) entry which is preliminary data.</text>
</comment>
<reference evidence="1 2" key="1">
    <citation type="submission" date="2015-01" db="EMBL/GenBank/DDBJ databases">
        <title>Evolution of Trichinella species and genotypes.</title>
        <authorList>
            <person name="Korhonen P.K."/>
            <person name="Edoardo P."/>
            <person name="Giuseppe L.R."/>
            <person name="Gasser R.B."/>
        </authorList>
    </citation>
    <scope>NUCLEOTIDE SEQUENCE [LARGE SCALE GENOMIC DNA]</scope>
    <source>
        <strain evidence="1">ISS120</strain>
    </source>
</reference>
<name>A0A0V1C3Q0_TRIBR</name>
<dbReference type="EMBL" id="JYDI01000818">
    <property type="protein sequence ID" value="KRY43924.1"/>
    <property type="molecule type" value="Genomic_DNA"/>
</dbReference>
<sequence>MLMAEAFFPVNLIPVGFKILNVWTSGEVEPCSTIPSRSGFLPLKFSFGMSTV</sequence>
<dbReference type="OrthoDB" id="6585662at2759"/>
<evidence type="ECO:0000313" key="1">
    <source>
        <dbReference type="EMBL" id="KRY43924.1"/>
    </source>
</evidence>
<protein>
    <submittedName>
        <fullName evidence="1">Uncharacterized protein</fullName>
    </submittedName>
</protein>